<dbReference type="EMBL" id="FTOP01000006">
    <property type="protein sequence ID" value="SIS86455.1"/>
    <property type="molecule type" value="Genomic_DNA"/>
</dbReference>
<dbReference type="AlphaFoldDB" id="A0A1N7MJY3"/>
<dbReference type="STRING" id="529505.SAMN05421761_106162"/>
<accession>A0A1N7MJY3</accession>
<name>A0A1N7MJY3_9BACT</name>
<gene>
    <name evidence="2" type="ORF">SAMN05421761_106162</name>
</gene>
<reference evidence="3" key="1">
    <citation type="submission" date="2017-01" db="EMBL/GenBank/DDBJ databases">
        <authorList>
            <person name="Varghese N."/>
            <person name="Submissions S."/>
        </authorList>
    </citation>
    <scope>NUCLEOTIDE SEQUENCE [LARGE SCALE GENOMIC DNA]</scope>
    <source>
        <strain evidence="3">DSM 46698</strain>
    </source>
</reference>
<keyword evidence="1" id="KW-0732">Signal</keyword>
<dbReference type="OrthoDB" id="9814627at2"/>
<keyword evidence="3" id="KW-1185">Reference proteome</keyword>
<evidence type="ECO:0000256" key="1">
    <source>
        <dbReference type="SAM" id="SignalP"/>
    </source>
</evidence>
<evidence type="ECO:0000313" key="3">
    <source>
        <dbReference type="Proteomes" id="UP000186026"/>
    </source>
</evidence>
<evidence type="ECO:0008006" key="4">
    <source>
        <dbReference type="Google" id="ProtNLM"/>
    </source>
</evidence>
<dbReference type="RefSeq" id="WP_076500743.1">
    <property type="nucleotide sequence ID" value="NZ_FTOP01000006.1"/>
</dbReference>
<dbReference type="Proteomes" id="UP000186026">
    <property type="component" value="Unassembled WGS sequence"/>
</dbReference>
<proteinExistence type="predicted"/>
<feature type="chain" id="PRO_5012094317" description="YD repeat-containing protein" evidence="1">
    <location>
        <begin position="19"/>
        <end position="1217"/>
    </location>
</feature>
<evidence type="ECO:0000313" key="2">
    <source>
        <dbReference type="EMBL" id="SIS86455.1"/>
    </source>
</evidence>
<organism evidence="2 3">
    <name type="scientific">Belliella pelovolcani</name>
    <dbReference type="NCBI Taxonomy" id="529505"/>
    <lineage>
        <taxon>Bacteria</taxon>
        <taxon>Pseudomonadati</taxon>
        <taxon>Bacteroidota</taxon>
        <taxon>Cytophagia</taxon>
        <taxon>Cytophagales</taxon>
        <taxon>Cyclobacteriaceae</taxon>
        <taxon>Belliella</taxon>
    </lineage>
</organism>
<protein>
    <recommendedName>
        <fullName evidence="4">YD repeat-containing protein</fullName>
    </recommendedName>
</protein>
<sequence>MKKLLFLLLVFKSFLAFPQLSHPPSPEAARITQFDLHPANIYTGTQAVNIPLYSMDFEGAPISLNLLYHASGIRVSENAGNVGLGWSISPVGSITRIVKGYDDLANYSQTNRAIQGYLHDTQTVPPGFNYNWWNTYLASGKRDTEPDIFSYSFLNSSGKFIFNKKVNSSSPVTVTKLEKNTDKIEYNVSGNTFTITDENGFKAIFSVKEYSTSVGGTCLGFWQNCDMNLIDFNQTILDGGRLVTTWYLSKIVSPLGKELNFNYDINPSNGFSDYLSISPFNWSEFDSFEASYGSYIPNNNYGYSRQIFENVYISSIQSSDYDLNITFNYGDRLDIEKFVSPNQNSTFQGWLSRIQQDRNNYLGIIKNPKKLQNITISNLSTPITFSKQILFNQSYFNPNAIDKIKFSRLRLNSVLIGDQKYDFTYFEGLPSKESKGIDYWGYYNGRDNNTALKPVTPLLPSLNIDYPGYIDDNYYYQTPNRSANFEFGKAGLLTSVTYPTGGKSTFEYEAHQYKLEGSEIVYPSNFTLYGNGILQPQTKTFYYKGFGISGCTGSINVRLSVRCKDYFLGGPCTINQVDRTKIAVQLIGPSNNVIQELNYDWLHLQGVSNHDMLINFPSDPIGTNSLPAGTYTIKVFNVQSNGQTLYYGDARVEMRSQCSDIQPINVNVVKNQITGGARIKTIRQFDENNTRVMQKSYQYLNRPDISFSSGRLMNPLFHMSNFVTNEITLPDGTNTGLNYIFHQSNSGSSLENGNAAQGNHIGYSDVRVIYENGVGGNNGYEDYKFINKPNELYNFTSISFPSESLGSVRVTSFQDENGKNIFTKSFESTTNHIHQAVENTYQRDSTNQINAVKLSYLGGHRPLQLYYKLFISSHNLVSKTTNKGGQIITESFDYNAFNQLSKHTITHDLNNKFETLYKYTNDLPTTTGVLGLRKQLNIVGDPVESYTVHKTKIISGKGNLYKIVTINGSNVPLLDKSYVYNPDLTFYSSNGLSYLGGYYPVNEVIDYNSQGKPILIRENGVTNNTMIWGNNGRDLFGIVVNALPSQVSFTSFESDDKGGWTYNGTPISGLISKTGSKYYNLNNGSITKSSINASTSNQFKLTFWARRASGTGTWSFMGQTENLSTTWQLVQRTITTSQLEILMNGSNSHIYIDELRLHPVNSMMTTYTYKPLVGVISITDPRNLSIYYEYDAVNRLINIKNENNEILKVYDYNFINK</sequence>
<feature type="signal peptide" evidence="1">
    <location>
        <begin position="1"/>
        <end position="18"/>
    </location>
</feature>